<organism evidence="14 15">
    <name type="scientific">Paramecium primaurelia</name>
    <dbReference type="NCBI Taxonomy" id="5886"/>
    <lineage>
        <taxon>Eukaryota</taxon>
        <taxon>Sar</taxon>
        <taxon>Alveolata</taxon>
        <taxon>Ciliophora</taxon>
        <taxon>Intramacronucleata</taxon>
        <taxon>Oligohymenophorea</taxon>
        <taxon>Peniculida</taxon>
        <taxon>Parameciidae</taxon>
        <taxon>Paramecium</taxon>
    </lineage>
</organism>
<dbReference type="GO" id="GO:0007018">
    <property type="term" value="P:microtubule-based movement"/>
    <property type="evidence" value="ECO:0007669"/>
    <property type="project" value="InterPro"/>
</dbReference>
<dbReference type="OMA" id="CCEWNDD"/>
<dbReference type="Pfam" id="PF00225">
    <property type="entry name" value="Kinesin"/>
    <property type="match status" value="1"/>
</dbReference>
<dbReference type="InterPro" id="IPR019821">
    <property type="entry name" value="Kinesin_motor_CS"/>
</dbReference>
<evidence type="ECO:0000256" key="10">
    <source>
        <dbReference type="RuleBase" id="RU000394"/>
    </source>
</evidence>
<feature type="binding site" evidence="9">
    <location>
        <begin position="89"/>
        <end position="96"/>
    </location>
    <ligand>
        <name>ATP</name>
        <dbReference type="ChEBI" id="CHEBI:30616"/>
    </ligand>
</feature>
<dbReference type="AlphaFoldDB" id="A0A8S1NXL2"/>
<dbReference type="GO" id="GO:0005874">
    <property type="term" value="C:microtubule"/>
    <property type="evidence" value="ECO:0007669"/>
    <property type="project" value="UniProtKB-KW"/>
</dbReference>
<feature type="compositionally biased region" description="Low complexity" evidence="12">
    <location>
        <begin position="376"/>
        <end position="388"/>
    </location>
</feature>
<evidence type="ECO:0000256" key="5">
    <source>
        <dbReference type="ARBA" id="ARBA00022840"/>
    </source>
</evidence>
<comment type="similarity">
    <text evidence="9 10">Belongs to the TRAFAC class myosin-kinesin ATPase superfamily. Kinesin family.</text>
</comment>
<dbReference type="GO" id="GO:0008017">
    <property type="term" value="F:microtubule binding"/>
    <property type="evidence" value="ECO:0007669"/>
    <property type="project" value="InterPro"/>
</dbReference>
<dbReference type="Proteomes" id="UP000688137">
    <property type="component" value="Unassembled WGS sequence"/>
</dbReference>
<feature type="region of interest" description="Disordered" evidence="12">
    <location>
        <begin position="615"/>
        <end position="658"/>
    </location>
</feature>
<evidence type="ECO:0000256" key="3">
    <source>
        <dbReference type="ARBA" id="ARBA00022701"/>
    </source>
</evidence>
<dbReference type="PROSITE" id="PS00411">
    <property type="entry name" value="KINESIN_MOTOR_1"/>
    <property type="match status" value="1"/>
</dbReference>
<dbReference type="PROSITE" id="PS50067">
    <property type="entry name" value="KINESIN_MOTOR_2"/>
    <property type="match status" value="1"/>
</dbReference>
<keyword evidence="2" id="KW-0963">Cytoplasm</keyword>
<proteinExistence type="inferred from homology"/>
<dbReference type="GO" id="GO:0005524">
    <property type="term" value="F:ATP binding"/>
    <property type="evidence" value="ECO:0007669"/>
    <property type="project" value="UniProtKB-UniRule"/>
</dbReference>
<evidence type="ECO:0000256" key="7">
    <source>
        <dbReference type="ARBA" id="ARBA00023175"/>
    </source>
</evidence>
<dbReference type="InterPro" id="IPR001752">
    <property type="entry name" value="Kinesin_motor_dom"/>
</dbReference>
<dbReference type="GO" id="GO:0003777">
    <property type="term" value="F:microtubule motor activity"/>
    <property type="evidence" value="ECO:0007669"/>
    <property type="project" value="InterPro"/>
</dbReference>
<evidence type="ECO:0000256" key="2">
    <source>
        <dbReference type="ARBA" id="ARBA00022490"/>
    </source>
</evidence>
<keyword evidence="3 10" id="KW-0493">Microtubule</keyword>
<dbReference type="InterPro" id="IPR027640">
    <property type="entry name" value="Kinesin-like_fam"/>
</dbReference>
<comment type="caution">
    <text evidence="14">The sequence shown here is derived from an EMBL/GenBank/DDBJ whole genome shotgun (WGS) entry which is preliminary data.</text>
</comment>
<keyword evidence="8" id="KW-0206">Cytoskeleton</keyword>
<evidence type="ECO:0000256" key="4">
    <source>
        <dbReference type="ARBA" id="ARBA00022741"/>
    </source>
</evidence>
<evidence type="ECO:0000256" key="1">
    <source>
        <dbReference type="ARBA" id="ARBA00004245"/>
    </source>
</evidence>
<evidence type="ECO:0000256" key="6">
    <source>
        <dbReference type="ARBA" id="ARBA00023054"/>
    </source>
</evidence>
<keyword evidence="15" id="KW-1185">Reference proteome</keyword>
<keyword evidence="5 9" id="KW-0067">ATP-binding</keyword>
<feature type="region of interest" description="Disordered" evidence="12">
    <location>
        <begin position="367"/>
        <end position="388"/>
    </location>
</feature>
<evidence type="ECO:0000256" key="12">
    <source>
        <dbReference type="SAM" id="MobiDB-lite"/>
    </source>
</evidence>
<feature type="compositionally biased region" description="Polar residues" evidence="12">
    <location>
        <begin position="644"/>
        <end position="653"/>
    </location>
</feature>
<dbReference type="PANTHER" id="PTHR47969:SF21">
    <property type="entry name" value="KINESIN-LIKE PROTEIN"/>
    <property type="match status" value="1"/>
</dbReference>
<dbReference type="PANTHER" id="PTHR47969">
    <property type="entry name" value="CHROMOSOME-ASSOCIATED KINESIN KIF4A-RELATED"/>
    <property type="match status" value="1"/>
</dbReference>
<keyword evidence="7 9" id="KW-0505">Motor protein</keyword>
<feature type="compositionally biased region" description="Polar residues" evidence="12">
    <location>
        <begin position="758"/>
        <end position="768"/>
    </location>
</feature>
<name>A0A8S1NXL2_PARPR</name>
<reference evidence="14" key="1">
    <citation type="submission" date="2021-01" db="EMBL/GenBank/DDBJ databases">
        <authorList>
            <consortium name="Genoscope - CEA"/>
            <person name="William W."/>
        </authorList>
    </citation>
    <scope>NUCLEOTIDE SEQUENCE</scope>
</reference>
<feature type="domain" description="Kinesin motor" evidence="13">
    <location>
        <begin position="5"/>
        <end position="334"/>
    </location>
</feature>
<evidence type="ECO:0000259" key="13">
    <source>
        <dbReference type="PROSITE" id="PS50067"/>
    </source>
</evidence>
<keyword evidence="6 11" id="KW-0175">Coiled coil</keyword>
<accession>A0A8S1NXL2</accession>
<keyword evidence="4 9" id="KW-0547">Nucleotide-binding</keyword>
<protein>
    <recommendedName>
        <fullName evidence="10">Kinesin-like protein</fullName>
    </recommendedName>
</protein>
<sequence length="768" mass="89186">MPAECVKVIVRVRPFNQKERDNGSKPCVNANESTNSVELFRNQDNDQKQFTYDYVFGPDTPQLQIYQQTAFNLVESVAEGYNGTIFAYGQTGCGKTFTMIGDPQNDNMKGIIPRTFEQIINIINNNSDSNKKFLLRCSYIEIYNEEIHDLLSKDVKQRYELKEGQQGVFVKDLNIPIVKTLQEMDKYMVLGAQNRSVGATAMNKESSRSHCIFTVYIECSMNDEKGNERITAGKLNLVDLAGSERQSKTQATGDRLKEATKINLSLSALGNVISALVDGKTQHIPYRDSKLTRLLQDSLGGNTKTIMITAISPSDFNYEETLSSLRYASRAKMIKNQPKVNEDPKDALLKEQAEEIKKLRELLMKQNQDNGDRQNVDNNGKLNNVNNNNHHEQINQFKEINNQLLQEKQRYENEMKQKSEQAEQERQARQRLEELLKEKEQMMIKGGKGTDDDKNKYKKMQQAIEQQKKEHEQLKIQQEQKEKEMLEIENKYNNVQDEVEKLRKQVKYLKNKYEQQQKEQDEMKQDFEYDKEEFLDTIRSQSKEIKLVTGILRMILLQEDIDKITNCCEWNDDLEEYKIPPFNIKAKKVNFPNLPYQKAMDLIDVEKQERQIEIHHRPLPSSYRDVENNRNQSPGRQRKGESQPRMNGNTDNKGLSIVEKTKLNQQLLEIYEGKTNKNQKDELQQQQQQLQKRVNQKIILNPIDNRGNPVPNLNNQCEAIIINNNQNNNQNTSQITPPLVKKISNLNPLDQKPPTGRLAQQQKIQQQY</sequence>
<comment type="subcellular location">
    <subcellularLocation>
        <location evidence="1">Cytoplasm</location>
        <location evidence="1">Cytoskeleton</location>
    </subcellularLocation>
</comment>
<feature type="coiled-coil region" evidence="11">
    <location>
        <begin position="673"/>
        <end position="700"/>
    </location>
</feature>
<evidence type="ECO:0000256" key="11">
    <source>
        <dbReference type="SAM" id="Coils"/>
    </source>
</evidence>
<dbReference type="EMBL" id="CAJJDM010000092">
    <property type="protein sequence ID" value="CAD8091954.1"/>
    <property type="molecule type" value="Genomic_DNA"/>
</dbReference>
<evidence type="ECO:0000313" key="14">
    <source>
        <dbReference type="EMBL" id="CAD8091954.1"/>
    </source>
</evidence>
<dbReference type="SMART" id="SM00129">
    <property type="entry name" value="KISc"/>
    <property type="match status" value="1"/>
</dbReference>
<evidence type="ECO:0000256" key="9">
    <source>
        <dbReference type="PROSITE-ProRule" id="PRU00283"/>
    </source>
</evidence>
<evidence type="ECO:0000256" key="8">
    <source>
        <dbReference type="ARBA" id="ARBA00023212"/>
    </source>
</evidence>
<feature type="region of interest" description="Disordered" evidence="12">
    <location>
        <begin position="747"/>
        <end position="768"/>
    </location>
</feature>
<gene>
    <name evidence="14" type="ORF">PPRIM_AZ9-3.1.T0890144</name>
</gene>
<evidence type="ECO:0000313" key="15">
    <source>
        <dbReference type="Proteomes" id="UP000688137"/>
    </source>
</evidence>
<dbReference type="FunFam" id="3.40.850.10:FF:000029">
    <property type="entry name" value="Kinesin-like protein KIF17"/>
    <property type="match status" value="1"/>
</dbReference>